<dbReference type="Proteomes" id="UP000276133">
    <property type="component" value="Unassembled WGS sequence"/>
</dbReference>
<accession>A0A3M7QFV9</accession>
<keyword evidence="2" id="KW-1185">Reference proteome</keyword>
<dbReference type="AlphaFoldDB" id="A0A3M7QFV9"/>
<sequence>MIAMNSNMQYRRSFECHQFLKYSGHRKEMETIQRATCRSRSCLNLANIVGFPNPFRFLSQHFFDHNLYTFLWILNLSLNNISILINKTFNIKILKK</sequence>
<organism evidence="1 2">
    <name type="scientific">Brachionus plicatilis</name>
    <name type="common">Marine rotifer</name>
    <name type="synonym">Brachionus muelleri</name>
    <dbReference type="NCBI Taxonomy" id="10195"/>
    <lineage>
        <taxon>Eukaryota</taxon>
        <taxon>Metazoa</taxon>
        <taxon>Spiralia</taxon>
        <taxon>Gnathifera</taxon>
        <taxon>Rotifera</taxon>
        <taxon>Eurotatoria</taxon>
        <taxon>Monogononta</taxon>
        <taxon>Pseudotrocha</taxon>
        <taxon>Ploima</taxon>
        <taxon>Brachionidae</taxon>
        <taxon>Brachionus</taxon>
    </lineage>
</organism>
<protein>
    <submittedName>
        <fullName evidence="1">Uncharacterized protein</fullName>
    </submittedName>
</protein>
<dbReference type="EMBL" id="REGN01006236">
    <property type="protein sequence ID" value="RNA10327.1"/>
    <property type="molecule type" value="Genomic_DNA"/>
</dbReference>
<proteinExistence type="predicted"/>
<gene>
    <name evidence="1" type="ORF">BpHYR1_045679</name>
</gene>
<evidence type="ECO:0000313" key="1">
    <source>
        <dbReference type="EMBL" id="RNA10327.1"/>
    </source>
</evidence>
<name>A0A3M7QFV9_BRAPC</name>
<comment type="caution">
    <text evidence="1">The sequence shown here is derived from an EMBL/GenBank/DDBJ whole genome shotgun (WGS) entry which is preliminary data.</text>
</comment>
<reference evidence="1 2" key="1">
    <citation type="journal article" date="2018" name="Sci. Rep.">
        <title>Genomic signatures of local adaptation to the degree of environmental predictability in rotifers.</title>
        <authorList>
            <person name="Franch-Gras L."/>
            <person name="Hahn C."/>
            <person name="Garcia-Roger E.M."/>
            <person name="Carmona M.J."/>
            <person name="Serra M."/>
            <person name="Gomez A."/>
        </authorList>
    </citation>
    <scope>NUCLEOTIDE SEQUENCE [LARGE SCALE GENOMIC DNA]</scope>
    <source>
        <strain evidence="1">HYR1</strain>
    </source>
</reference>
<evidence type="ECO:0000313" key="2">
    <source>
        <dbReference type="Proteomes" id="UP000276133"/>
    </source>
</evidence>